<feature type="signal peptide" evidence="3">
    <location>
        <begin position="1"/>
        <end position="22"/>
    </location>
</feature>
<dbReference type="PANTHER" id="PTHR45865">
    <property type="entry name" value="E3 UBIQUITIN-PROTEIN LIGASE SHPRH FAMILY MEMBER"/>
    <property type="match status" value="1"/>
</dbReference>
<dbReference type="InterPro" id="IPR049730">
    <property type="entry name" value="SNF2/RAD54-like_C"/>
</dbReference>
<dbReference type="GO" id="GO:0016787">
    <property type="term" value="F:hydrolase activity"/>
    <property type="evidence" value="ECO:0007669"/>
    <property type="project" value="UniProtKB-KW"/>
</dbReference>
<evidence type="ECO:0000259" key="4">
    <source>
        <dbReference type="Pfam" id="PF00271"/>
    </source>
</evidence>
<dbReference type="InterPro" id="IPR052583">
    <property type="entry name" value="ATP-helicase/E3_Ub-Ligase"/>
</dbReference>
<accession>A0A2P6VF63</accession>
<evidence type="ECO:0000256" key="1">
    <source>
        <dbReference type="ARBA" id="ARBA00022801"/>
    </source>
</evidence>
<organism evidence="5 6">
    <name type="scientific">Micractinium conductrix</name>
    <dbReference type="NCBI Taxonomy" id="554055"/>
    <lineage>
        <taxon>Eukaryota</taxon>
        <taxon>Viridiplantae</taxon>
        <taxon>Chlorophyta</taxon>
        <taxon>core chlorophytes</taxon>
        <taxon>Trebouxiophyceae</taxon>
        <taxon>Chlorellales</taxon>
        <taxon>Chlorellaceae</taxon>
        <taxon>Chlorella clade</taxon>
        <taxon>Micractinium</taxon>
    </lineage>
</organism>
<evidence type="ECO:0000256" key="3">
    <source>
        <dbReference type="SAM" id="SignalP"/>
    </source>
</evidence>
<keyword evidence="1" id="KW-0378">Hydrolase</keyword>
<dbReference type="GO" id="GO:0016874">
    <property type="term" value="F:ligase activity"/>
    <property type="evidence" value="ECO:0007669"/>
    <property type="project" value="UniProtKB-KW"/>
</dbReference>
<dbReference type="Pfam" id="PF00271">
    <property type="entry name" value="Helicase_C"/>
    <property type="match status" value="1"/>
</dbReference>
<evidence type="ECO:0000256" key="2">
    <source>
        <dbReference type="SAM" id="MobiDB-lite"/>
    </source>
</evidence>
<feature type="domain" description="Helicase C-terminal" evidence="4">
    <location>
        <begin position="7"/>
        <end position="54"/>
    </location>
</feature>
<sequence>MGSGRSGAPRVLLLLIKQGANGLNLTEAQHVVLAEPLLDPAVEAQAVGRVDRIGQRRSTHVHRFVVERTIEENVHRLCQQRAAAMDLSAASIKRGAGGQEKGGLTVRDVALLLRRPDNEEEVMEAEGDGDAELAGQAGQQQQQQRLDPRQAVAAAALRRSGAA</sequence>
<dbReference type="AlphaFoldDB" id="A0A2P6VF63"/>
<dbReference type="SUPFAM" id="SSF52540">
    <property type="entry name" value="P-loop containing nucleoside triphosphate hydrolases"/>
    <property type="match status" value="1"/>
</dbReference>
<proteinExistence type="predicted"/>
<evidence type="ECO:0000313" key="5">
    <source>
        <dbReference type="EMBL" id="PSC72735.1"/>
    </source>
</evidence>
<dbReference type="CDD" id="cd18793">
    <property type="entry name" value="SF2_C_SNF"/>
    <property type="match status" value="1"/>
</dbReference>
<dbReference type="EMBL" id="LHPF02000009">
    <property type="protein sequence ID" value="PSC72735.1"/>
    <property type="molecule type" value="Genomic_DNA"/>
</dbReference>
<comment type="caution">
    <text evidence="5">The sequence shown here is derived from an EMBL/GenBank/DDBJ whole genome shotgun (WGS) entry which is preliminary data.</text>
</comment>
<protein>
    <submittedName>
        <fullName evidence="5">E3 ubiquitin-ligase SHPRH</fullName>
    </submittedName>
</protein>
<feature type="chain" id="PRO_5015200497" evidence="3">
    <location>
        <begin position="23"/>
        <end position="163"/>
    </location>
</feature>
<reference evidence="5 6" key="1">
    <citation type="journal article" date="2018" name="Plant J.">
        <title>Genome sequences of Chlorella sorokiniana UTEX 1602 and Micractinium conductrix SAG 241.80: implications to maltose excretion by a green alga.</title>
        <authorList>
            <person name="Arriola M.B."/>
            <person name="Velmurugan N."/>
            <person name="Zhang Y."/>
            <person name="Plunkett M.H."/>
            <person name="Hondzo H."/>
            <person name="Barney B.M."/>
        </authorList>
    </citation>
    <scope>NUCLEOTIDE SEQUENCE [LARGE SCALE GENOMIC DNA]</scope>
    <source>
        <strain evidence="5 6">SAG 241.80</strain>
    </source>
</reference>
<keyword evidence="3" id="KW-0732">Signal</keyword>
<dbReference type="Gene3D" id="3.40.50.300">
    <property type="entry name" value="P-loop containing nucleotide triphosphate hydrolases"/>
    <property type="match status" value="1"/>
</dbReference>
<keyword evidence="6" id="KW-1185">Reference proteome</keyword>
<dbReference type="InterPro" id="IPR027417">
    <property type="entry name" value="P-loop_NTPase"/>
</dbReference>
<feature type="compositionally biased region" description="Acidic residues" evidence="2">
    <location>
        <begin position="118"/>
        <end position="131"/>
    </location>
</feature>
<feature type="compositionally biased region" description="Low complexity" evidence="2">
    <location>
        <begin position="132"/>
        <end position="163"/>
    </location>
</feature>
<feature type="region of interest" description="Disordered" evidence="2">
    <location>
        <begin position="117"/>
        <end position="163"/>
    </location>
</feature>
<dbReference type="STRING" id="554055.A0A2P6VF63"/>
<dbReference type="OrthoDB" id="423559at2759"/>
<evidence type="ECO:0000313" key="6">
    <source>
        <dbReference type="Proteomes" id="UP000239649"/>
    </source>
</evidence>
<dbReference type="PANTHER" id="PTHR45865:SF1">
    <property type="entry name" value="E3 UBIQUITIN-PROTEIN LIGASE SHPRH"/>
    <property type="match status" value="1"/>
</dbReference>
<gene>
    <name evidence="5" type="ORF">C2E20_3830</name>
</gene>
<dbReference type="Proteomes" id="UP000239649">
    <property type="component" value="Unassembled WGS sequence"/>
</dbReference>
<name>A0A2P6VF63_9CHLO</name>
<dbReference type="InterPro" id="IPR001650">
    <property type="entry name" value="Helicase_C-like"/>
</dbReference>